<feature type="domain" description="tRNA intron endonuclease catalytic" evidence="5">
    <location>
        <begin position="11"/>
        <end position="78"/>
    </location>
</feature>
<sequence length="129" mass="14977">MMEEKVEFVKEHYEQMGYRVHSGLQFGAELVLYADRPDLVHSDFCINVTRDDEFIDWREMQTLVRSMPDLHKTLVLVNANAAKVIDKDGNNNRCVDELAISTEHAPFRHKPKPIEVGAQRKNKNKKVKI</sequence>
<dbReference type="InterPro" id="IPR036167">
    <property type="entry name" value="tRNA_intron_Endo_cat-like_sf"/>
</dbReference>
<feature type="region of interest" description="Disordered" evidence="4">
    <location>
        <begin position="109"/>
        <end position="129"/>
    </location>
</feature>
<name>A0A1E7FQR8_9STRA</name>
<dbReference type="PANTHER" id="PTHR21227">
    <property type="entry name" value="TRNA-SPLICING ENDONUCLEASE SUBUNIT SEN2"/>
    <property type="match status" value="1"/>
</dbReference>
<gene>
    <name evidence="6" type="ORF">FRACYDRAFT_234071</name>
</gene>
<dbReference type="PANTHER" id="PTHR21227:SF0">
    <property type="entry name" value="TRNA-SPLICING ENDONUCLEASE SUBUNIT SEN2"/>
    <property type="match status" value="1"/>
</dbReference>
<dbReference type="SUPFAM" id="SSF53032">
    <property type="entry name" value="tRNA-intron endonuclease catalytic domain-like"/>
    <property type="match status" value="1"/>
</dbReference>
<comment type="catalytic activity">
    <reaction evidence="3">
        <text>pretRNA = a 3'-half-tRNA molecule with a 5'-OH end + a 5'-half-tRNA molecule with a 2',3'-cyclic phosphate end + an intron with a 2',3'-cyclic phosphate and a 5'-hydroxyl terminus.</text>
        <dbReference type="EC" id="4.6.1.16"/>
    </reaction>
</comment>
<reference evidence="6 7" key="1">
    <citation type="submission" date="2016-09" db="EMBL/GenBank/DDBJ databases">
        <title>Extensive genetic diversity and differential bi-allelic expression allows diatom success in the polar Southern Ocean.</title>
        <authorList>
            <consortium name="DOE Joint Genome Institute"/>
            <person name="Mock T."/>
            <person name="Otillar R.P."/>
            <person name="Strauss J."/>
            <person name="Dupont C."/>
            <person name="Frickenhaus S."/>
            <person name="Maumus F."/>
            <person name="Mcmullan M."/>
            <person name="Sanges R."/>
            <person name="Schmutz J."/>
            <person name="Toseland A."/>
            <person name="Valas R."/>
            <person name="Veluchamy A."/>
            <person name="Ward B.J."/>
            <person name="Allen A."/>
            <person name="Barry K."/>
            <person name="Falciatore A."/>
            <person name="Ferrante M."/>
            <person name="Fortunato A.E."/>
            <person name="Gloeckner G."/>
            <person name="Gruber A."/>
            <person name="Hipkin R."/>
            <person name="Janech M."/>
            <person name="Kroth P."/>
            <person name="Leese F."/>
            <person name="Lindquist E."/>
            <person name="Lyon B.R."/>
            <person name="Martin J."/>
            <person name="Mayer C."/>
            <person name="Parker M."/>
            <person name="Quesneville H."/>
            <person name="Raymond J."/>
            <person name="Uhlig C."/>
            <person name="Valentin K.U."/>
            <person name="Worden A.Z."/>
            <person name="Armbrust E.V."/>
            <person name="Bowler C."/>
            <person name="Green B."/>
            <person name="Moulton V."/>
            <person name="Van Oosterhout C."/>
            <person name="Grigoriev I."/>
        </authorList>
    </citation>
    <scope>NUCLEOTIDE SEQUENCE [LARGE SCALE GENOMIC DNA]</scope>
    <source>
        <strain evidence="6 7">CCMP1102</strain>
    </source>
</reference>
<dbReference type="InParanoid" id="A0A1E7FQR8"/>
<dbReference type="GO" id="GO:0000213">
    <property type="term" value="F:tRNA-intron lyase activity"/>
    <property type="evidence" value="ECO:0007669"/>
    <property type="project" value="UniProtKB-EC"/>
</dbReference>
<evidence type="ECO:0000256" key="1">
    <source>
        <dbReference type="ARBA" id="ARBA00008078"/>
    </source>
</evidence>
<dbReference type="GO" id="GO:0000379">
    <property type="term" value="P:tRNA-type intron splice site recognition and cleavage"/>
    <property type="evidence" value="ECO:0007669"/>
    <property type="project" value="TreeGrafter"/>
</dbReference>
<evidence type="ECO:0000256" key="4">
    <source>
        <dbReference type="SAM" id="MobiDB-lite"/>
    </source>
</evidence>
<evidence type="ECO:0000313" key="6">
    <source>
        <dbReference type="EMBL" id="OEU20445.1"/>
    </source>
</evidence>
<dbReference type="GO" id="GO:0005737">
    <property type="term" value="C:cytoplasm"/>
    <property type="evidence" value="ECO:0007669"/>
    <property type="project" value="TreeGrafter"/>
</dbReference>
<dbReference type="InterPro" id="IPR006677">
    <property type="entry name" value="tRNA_intron_Endonuc_cat-like"/>
</dbReference>
<dbReference type="GO" id="GO:0000214">
    <property type="term" value="C:tRNA-intron endonuclease complex"/>
    <property type="evidence" value="ECO:0007669"/>
    <property type="project" value="TreeGrafter"/>
</dbReference>
<dbReference type="CDD" id="cd22363">
    <property type="entry name" value="tRNA-intron_lyase_C"/>
    <property type="match status" value="1"/>
</dbReference>
<dbReference type="GO" id="GO:0003676">
    <property type="term" value="F:nucleic acid binding"/>
    <property type="evidence" value="ECO:0007669"/>
    <property type="project" value="InterPro"/>
</dbReference>
<dbReference type="InterPro" id="IPR006676">
    <property type="entry name" value="tRNA_splic"/>
</dbReference>
<feature type="compositionally biased region" description="Basic residues" evidence="4">
    <location>
        <begin position="120"/>
        <end position="129"/>
    </location>
</feature>
<proteinExistence type="inferred from homology"/>
<dbReference type="InterPro" id="IPR011856">
    <property type="entry name" value="tRNA_endonuc-like_dom_sf"/>
</dbReference>
<dbReference type="Proteomes" id="UP000095751">
    <property type="component" value="Unassembled WGS sequence"/>
</dbReference>
<dbReference type="OrthoDB" id="48041at2759"/>
<dbReference type="Gene3D" id="3.40.1350.10">
    <property type="match status" value="1"/>
</dbReference>
<accession>A0A1E7FQR8</accession>
<dbReference type="EMBL" id="KV784354">
    <property type="protein sequence ID" value="OEU20445.1"/>
    <property type="molecule type" value="Genomic_DNA"/>
</dbReference>
<evidence type="ECO:0000256" key="2">
    <source>
        <dbReference type="ARBA" id="ARBA00012573"/>
    </source>
</evidence>
<comment type="similarity">
    <text evidence="1">Belongs to the tRNA-intron endonuclease family.</text>
</comment>
<evidence type="ECO:0000259" key="5">
    <source>
        <dbReference type="Pfam" id="PF01974"/>
    </source>
</evidence>
<dbReference type="EC" id="4.6.1.16" evidence="2"/>
<keyword evidence="7" id="KW-1185">Reference proteome</keyword>
<evidence type="ECO:0000256" key="3">
    <source>
        <dbReference type="ARBA" id="ARBA00034031"/>
    </source>
</evidence>
<protein>
    <recommendedName>
        <fullName evidence="2">tRNA-intron lyase</fullName>
        <ecNumber evidence="2">4.6.1.16</ecNumber>
    </recommendedName>
</protein>
<organism evidence="6 7">
    <name type="scientific">Fragilariopsis cylindrus CCMP1102</name>
    <dbReference type="NCBI Taxonomy" id="635003"/>
    <lineage>
        <taxon>Eukaryota</taxon>
        <taxon>Sar</taxon>
        <taxon>Stramenopiles</taxon>
        <taxon>Ochrophyta</taxon>
        <taxon>Bacillariophyta</taxon>
        <taxon>Bacillariophyceae</taxon>
        <taxon>Bacillariophycidae</taxon>
        <taxon>Bacillariales</taxon>
        <taxon>Bacillariaceae</taxon>
        <taxon>Fragilariopsis</taxon>
    </lineage>
</organism>
<dbReference type="Pfam" id="PF01974">
    <property type="entry name" value="tRNA_int_endo"/>
    <property type="match status" value="1"/>
</dbReference>
<dbReference type="AlphaFoldDB" id="A0A1E7FQR8"/>
<dbReference type="KEGG" id="fcy:FRACYDRAFT_234071"/>
<evidence type="ECO:0000313" key="7">
    <source>
        <dbReference type="Proteomes" id="UP000095751"/>
    </source>
</evidence>